<keyword evidence="1" id="KW-0812">Transmembrane</keyword>
<evidence type="ECO:0000256" key="1">
    <source>
        <dbReference type="SAM" id="Phobius"/>
    </source>
</evidence>
<keyword evidence="1" id="KW-0472">Membrane</keyword>
<feature type="transmembrane region" description="Helical" evidence="1">
    <location>
        <begin position="180"/>
        <end position="198"/>
    </location>
</feature>
<evidence type="ECO:0000259" key="2">
    <source>
        <dbReference type="PROSITE" id="PS50006"/>
    </source>
</evidence>
<dbReference type="RefSeq" id="WP_191763408.1">
    <property type="nucleotide sequence ID" value="NZ_JACSPP010000012.1"/>
</dbReference>
<feature type="domain" description="FHA" evidence="2">
    <location>
        <begin position="4"/>
        <end position="54"/>
    </location>
</feature>
<sequence length="506" mass="56111">MKLIVIGSGNNSHIRLNSQFVSGYHAELLLLDNGEILLTDKGSRNGTYLNDHRLQPDKEVPIKRGDVIRFADQILDWNKIPALPMPDMSKIKEMRGIGTNFRNKYQLQGDKVSRFHATLKLMSDKKWYIQDHSKNGTTVNGRAIPPNQDVKLKKGDKILCAGVSVPNPYGEGKTVNYKKIFSVLFIVLLLCGGIYGIYRLIGNNWDNKPTALSYSGKHMSDEEIYTKYKNSTVLLLGFYYYKVSAGNLDLEKLGLPTEVVWANGTIQKVDGGRSKMNSFTGTGFFVSEDGKIVTNLHITRPWLFDKELSMISDKYKMLIATVASENPALNAFTSQIKVEGVLSYIGMVPNGSYFSVENLKQCRELVGHDNIEKDVAILQLESKRLPDENICIVDLNQAVIDDSEIRVGSHIYTMGFPFGLSLQDLKSSKGVQLLANGGSITQECTRYSFGFNAPSYGGASGSPIFNDKGQLVGVLNSGVSKSQGFNYAIKAIHAKELLTQSMEDNN</sequence>
<dbReference type="Gene3D" id="2.60.200.20">
    <property type="match status" value="2"/>
</dbReference>
<dbReference type="EMBL" id="JACSPP010000012">
    <property type="protein sequence ID" value="MBD8039975.1"/>
    <property type="molecule type" value="Genomic_DNA"/>
</dbReference>
<dbReference type="Proteomes" id="UP000620874">
    <property type="component" value="Unassembled WGS sequence"/>
</dbReference>
<accession>A0ABR8Y6Z8</accession>
<dbReference type="Pfam" id="PF00498">
    <property type="entry name" value="FHA"/>
    <property type="match status" value="2"/>
</dbReference>
<keyword evidence="4" id="KW-1185">Reference proteome</keyword>
<dbReference type="SUPFAM" id="SSF50494">
    <property type="entry name" value="Trypsin-like serine proteases"/>
    <property type="match status" value="1"/>
</dbReference>
<organism evidence="3 4">
    <name type="scientific">Phocaeicola intestinalis</name>
    <dbReference type="NCBI Taxonomy" id="2762212"/>
    <lineage>
        <taxon>Bacteria</taxon>
        <taxon>Pseudomonadati</taxon>
        <taxon>Bacteroidota</taxon>
        <taxon>Bacteroidia</taxon>
        <taxon>Bacteroidales</taxon>
        <taxon>Bacteroidaceae</taxon>
        <taxon>Phocaeicola</taxon>
    </lineage>
</organism>
<evidence type="ECO:0000313" key="3">
    <source>
        <dbReference type="EMBL" id="MBD8039975.1"/>
    </source>
</evidence>
<dbReference type="CDD" id="cd00060">
    <property type="entry name" value="FHA"/>
    <property type="match status" value="2"/>
</dbReference>
<feature type="domain" description="FHA" evidence="2">
    <location>
        <begin position="95"/>
        <end position="144"/>
    </location>
</feature>
<dbReference type="Gene3D" id="2.40.10.10">
    <property type="entry name" value="Trypsin-like serine proteases"/>
    <property type="match status" value="2"/>
</dbReference>
<protein>
    <submittedName>
        <fullName evidence="3">FHA domain-containing protein</fullName>
    </submittedName>
</protein>
<dbReference type="SUPFAM" id="SSF49879">
    <property type="entry name" value="SMAD/FHA domain"/>
    <property type="match status" value="2"/>
</dbReference>
<dbReference type="InterPro" id="IPR043504">
    <property type="entry name" value="Peptidase_S1_PA_chymotrypsin"/>
</dbReference>
<dbReference type="InterPro" id="IPR008984">
    <property type="entry name" value="SMAD_FHA_dom_sf"/>
</dbReference>
<dbReference type="Pfam" id="PF13365">
    <property type="entry name" value="Trypsin_2"/>
    <property type="match status" value="1"/>
</dbReference>
<dbReference type="SMART" id="SM00240">
    <property type="entry name" value="FHA"/>
    <property type="match status" value="2"/>
</dbReference>
<dbReference type="InterPro" id="IPR009003">
    <property type="entry name" value="Peptidase_S1_PA"/>
</dbReference>
<keyword evidence="1" id="KW-1133">Transmembrane helix</keyword>
<proteinExistence type="predicted"/>
<dbReference type="PANTHER" id="PTHR23308">
    <property type="entry name" value="NUCLEAR INHIBITOR OF PROTEIN PHOSPHATASE-1"/>
    <property type="match status" value="1"/>
</dbReference>
<evidence type="ECO:0000313" key="4">
    <source>
        <dbReference type="Proteomes" id="UP000620874"/>
    </source>
</evidence>
<name>A0ABR8Y6Z8_9BACT</name>
<dbReference type="InterPro" id="IPR000253">
    <property type="entry name" value="FHA_dom"/>
</dbReference>
<reference evidence="3 4" key="1">
    <citation type="submission" date="2020-08" db="EMBL/GenBank/DDBJ databases">
        <title>A Genomic Blueprint of the Chicken Gut Microbiome.</title>
        <authorList>
            <person name="Gilroy R."/>
            <person name="Ravi A."/>
            <person name="Getino M."/>
            <person name="Pursley I."/>
            <person name="Horton D.L."/>
            <person name="Alikhan N.-F."/>
            <person name="Baker D."/>
            <person name="Gharbi K."/>
            <person name="Hall N."/>
            <person name="Watson M."/>
            <person name="Adriaenssens E.M."/>
            <person name="Foster-Nyarko E."/>
            <person name="Jarju S."/>
            <person name="Secka A."/>
            <person name="Antonio M."/>
            <person name="Oren A."/>
            <person name="Chaudhuri R."/>
            <person name="La Ragione R.M."/>
            <person name="Hildebrand F."/>
            <person name="Pallen M.J."/>
        </authorList>
    </citation>
    <scope>NUCLEOTIDE SEQUENCE [LARGE SCALE GENOMIC DNA]</scope>
    <source>
        <strain evidence="3 4">Sa1CVN1</strain>
    </source>
</reference>
<comment type="caution">
    <text evidence="3">The sequence shown here is derived from an EMBL/GenBank/DDBJ whole genome shotgun (WGS) entry which is preliminary data.</text>
</comment>
<gene>
    <name evidence="3" type="ORF">H9625_05855</name>
</gene>
<dbReference type="PROSITE" id="PS50006">
    <property type="entry name" value="FHA_DOMAIN"/>
    <property type="match status" value="2"/>
</dbReference>
<dbReference type="InterPro" id="IPR050923">
    <property type="entry name" value="Cell_Proc_Reg/RNA_Proc"/>
</dbReference>